<keyword evidence="9" id="KW-0460">Magnesium</keyword>
<dbReference type="GO" id="GO:0016773">
    <property type="term" value="F:phosphotransferase activity, alcohol group as acceptor"/>
    <property type="evidence" value="ECO:0007669"/>
    <property type="project" value="InterPro"/>
</dbReference>
<feature type="active site" description="Proton acceptor" evidence="8">
    <location>
        <position position="186"/>
    </location>
</feature>
<dbReference type="InterPro" id="IPR024165">
    <property type="entry name" value="Kan/Strep_kinase"/>
</dbReference>
<keyword evidence="4 7" id="KW-0418">Kinase</keyword>
<dbReference type="GO" id="GO:0016301">
    <property type="term" value="F:kinase activity"/>
    <property type="evidence" value="ECO:0007669"/>
    <property type="project" value="UniProtKB-KW"/>
</dbReference>
<comment type="caution">
    <text evidence="11">The sequence shown here is derived from an EMBL/GenBank/DDBJ whole genome shotgun (WGS) entry which is preliminary data.</text>
</comment>
<evidence type="ECO:0000313" key="12">
    <source>
        <dbReference type="Proteomes" id="UP000294581"/>
    </source>
</evidence>
<dbReference type="PANTHER" id="PTHR21310">
    <property type="entry name" value="AMINOGLYCOSIDE PHOSPHOTRANSFERASE-RELATED-RELATED"/>
    <property type="match status" value="1"/>
</dbReference>
<comment type="similarity">
    <text evidence="1 7">Belongs to the aminoglycoside phosphotransferase family.</text>
</comment>
<evidence type="ECO:0000256" key="7">
    <source>
        <dbReference type="PIRNR" id="PIRNR000706"/>
    </source>
</evidence>
<dbReference type="Gene3D" id="3.30.200.20">
    <property type="entry name" value="Phosphorylase Kinase, domain 1"/>
    <property type="match status" value="1"/>
</dbReference>
<evidence type="ECO:0000259" key="10">
    <source>
        <dbReference type="Pfam" id="PF01636"/>
    </source>
</evidence>
<dbReference type="EMBL" id="SORF01000009">
    <property type="protein sequence ID" value="TDY44627.1"/>
    <property type="molecule type" value="Genomic_DNA"/>
</dbReference>
<keyword evidence="6 7" id="KW-0046">Antibiotic resistance</keyword>
<dbReference type="AlphaFoldDB" id="A0A4R8LML0"/>
<feature type="domain" description="Aminoglycoside phosphotransferase" evidence="10">
    <location>
        <begin position="33"/>
        <end position="251"/>
    </location>
</feature>
<dbReference type="RefSeq" id="WP_134160043.1">
    <property type="nucleotide sequence ID" value="NZ_BSUS01000001.1"/>
</dbReference>
<organism evidence="11 12">
    <name type="scientific">Alicyclobacillus sacchari</name>
    <dbReference type="NCBI Taxonomy" id="392010"/>
    <lineage>
        <taxon>Bacteria</taxon>
        <taxon>Bacillati</taxon>
        <taxon>Bacillota</taxon>
        <taxon>Bacilli</taxon>
        <taxon>Bacillales</taxon>
        <taxon>Alicyclobacillaceae</taxon>
        <taxon>Alicyclobacillus</taxon>
    </lineage>
</organism>
<evidence type="ECO:0000256" key="8">
    <source>
        <dbReference type="PIRSR" id="PIRSR000706-1"/>
    </source>
</evidence>
<dbReference type="GO" id="GO:0005524">
    <property type="term" value="F:ATP binding"/>
    <property type="evidence" value="ECO:0007669"/>
    <property type="project" value="UniProtKB-KW"/>
</dbReference>
<keyword evidence="3 7" id="KW-0547">Nucleotide-binding</keyword>
<dbReference type="Proteomes" id="UP000294581">
    <property type="component" value="Unassembled WGS sequence"/>
</dbReference>
<dbReference type="PANTHER" id="PTHR21310:SF41">
    <property type="entry name" value="3'-PHOSPHOTRANSFERASE, PUTATIVE-RELATED"/>
    <property type="match status" value="1"/>
</dbReference>
<name>A0A4R8LML0_9BACL</name>
<dbReference type="GO" id="GO:0046677">
    <property type="term" value="P:response to antibiotic"/>
    <property type="evidence" value="ECO:0007669"/>
    <property type="project" value="UniProtKB-KW"/>
</dbReference>
<proteinExistence type="inferred from homology"/>
<evidence type="ECO:0000313" key="11">
    <source>
        <dbReference type="EMBL" id="TDY44627.1"/>
    </source>
</evidence>
<feature type="binding site" evidence="9">
    <location>
        <position position="204"/>
    </location>
    <ligand>
        <name>Mg(2+)</name>
        <dbReference type="ChEBI" id="CHEBI:18420"/>
    </ligand>
</feature>
<evidence type="ECO:0000256" key="3">
    <source>
        <dbReference type="ARBA" id="ARBA00022741"/>
    </source>
</evidence>
<dbReference type="InterPro" id="IPR011009">
    <property type="entry name" value="Kinase-like_dom_sf"/>
</dbReference>
<dbReference type="CDD" id="cd05150">
    <property type="entry name" value="APH"/>
    <property type="match status" value="1"/>
</dbReference>
<evidence type="ECO:0000256" key="2">
    <source>
        <dbReference type="ARBA" id="ARBA00022679"/>
    </source>
</evidence>
<dbReference type="Gene3D" id="3.90.1200.10">
    <property type="match status" value="1"/>
</dbReference>
<evidence type="ECO:0000256" key="5">
    <source>
        <dbReference type="ARBA" id="ARBA00022840"/>
    </source>
</evidence>
<evidence type="ECO:0000256" key="4">
    <source>
        <dbReference type="ARBA" id="ARBA00022777"/>
    </source>
</evidence>
<dbReference type="OrthoDB" id="3806873at2"/>
<dbReference type="PIRSF" id="PIRSF000706">
    <property type="entry name" value="Kanamycin_kin"/>
    <property type="match status" value="1"/>
</dbReference>
<sequence length="262" mass="30029">MTEFINRVPKQLMKLVTGYEVRENSIGHSTCSVFHLRHPSKQGLYLKIQPISNGDLRPEKERLEWLQGKLPVPELLYFDSGDENQYMLASEIQGVPSFDLSFRGDLSNLANQLAMGLRTIHSLDTTCPFSSSLNDKITLVQERISNGSIDVEYLSQHYPNPNLRELFDEMMSLFPDSEDLVVCYGDYSMPNVLLVDGRISGFIDLGQLAVADRYVDIVTVRDTLSYNKLPDECFYLFLKEYGLQELDESKLRFYDLVNRFLG</sequence>
<dbReference type="NCBIfam" id="NF033068">
    <property type="entry name" value="APH_3p"/>
    <property type="match status" value="1"/>
</dbReference>
<accession>A0A4R8LML0</accession>
<feature type="binding site" evidence="9">
    <location>
        <position position="191"/>
    </location>
    <ligand>
        <name>Mg(2+)</name>
        <dbReference type="ChEBI" id="CHEBI:18420"/>
    </ligand>
</feature>
<keyword evidence="5 7" id="KW-0067">ATP-binding</keyword>
<evidence type="ECO:0000256" key="1">
    <source>
        <dbReference type="ARBA" id="ARBA00006219"/>
    </source>
</evidence>
<keyword evidence="9" id="KW-0479">Metal-binding</keyword>
<protein>
    <submittedName>
        <fullName evidence="11">Kanamycin kinase</fullName>
    </submittedName>
</protein>
<dbReference type="InterPro" id="IPR002575">
    <property type="entry name" value="Aminoglycoside_PTrfase"/>
</dbReference>
<dbReference type="SUPFAM" id="SSF56112">
    <property type="entry name" value="Protein kinase-like (PK-like)"/>
    <property type="match status" value="1"/>
</dbReference>
<evidence type="ECO:0000256" key="9">
    <source>
        <dbReference type="PIRSR" id="PIRSR000706-2"/>
    </source>
</evidence>
<dbReference type="GO" id="GO:0046872">
    <property type="term" value="F:metal ion binding"/>
    <property type="evidence" value="ECO:0007669"/>
    <property type="project" value="UniProtKB-KW"/>
</dbReference>
<evidence type="ECO:0000256" key="6">
    <source>
        <dbReference type="ARBA" id="ARBA00023251"/>
    </source>
</evidence>
<dbReference type="InterPro" id="IPR051678">
    <property type="entry name" value="AGP_Transferase"/>
</dbReference>
<dbReference type="Pfam" id="PF01636">
    <property type="entry name" value="APH"/>
    <property type="match status" value="1"/>
</dbReference>
<reference evidence="11 12" key="1">
    <citation type="submission" date="2019-03" db="EMBL/GenBank/DDBJ databases">
        <title>Genomic Encyclopedia of Type Strains, Phase IV (KMG-IV): sequencing the most valuable type-strain genomes for metagenomic binning, comparative biology and taxonomic classification.</title>
        <authorList>
            <person name="Goeker M."/>
        </authorList>
    </citation>
    <scope>NUCLEOTIDE SEQUENCE [LARGE SCALE GENOMIC DNA]</scope>
    <source>
        <strain evidence="11 12">DSM 17974</strain>
    </source>
</reference>
<gene>
    <name evidence="11" type="ORF">C7445_109126</name>
</gene>
<keyword evidence="2 7" id="KW-0808">Transferase</keyword>
<keyword evidence="12" id="KW-1185">Reference proteome</keyword>